<feature type="active site" description="For helper component proteinase activity" evidence="7">
    <location>
        <position position="143"/>
    </location>
</feature>
<evidence type="ECO:0000256" key="9">
    <source>
        <dbReference type="SAM" id="Phobius"/>
    </source>
</evidence>
<evidence type="ECO:0000256" key="2">
    <source>
        <dbReference type="ARBA" id="ARBA00010000"/>
    </source>
</evidence>
<feature type="region of interest" description="Disordered" evidence="8">
    <location>
        <begin position="864"/>
        <end position="896"/>
    </location>
</feature>
<dbReference type="InterPro" id="IPR001337">
    <property type="entry name" value="TMV-like_coat"/>
</dbReference>
<dbReference type="InterPro" id="IPR001456">
    <property type="entry name" value="HC-pro"/>
</dbReference>
<comment type="similarity">
    <text evidence="2">Belongs to the bymoviruses polyprotein 2 family.</text>
</comment>
<protein>
    <recommendedName>
        <fullName evidence="3">Genome polyprotein 2</fullName>
    </recommendedName>
</protein>
<accession>A0A385LT68</accession>
<dbReference type="GO" id="GO:0005198">
    <property type="term" value="F:structural molecule activity"/>
    <property type="evidence" value="ECO:0007669"/>
    <property type="project" value="InterPro"/>
</dbReference>
<dbReference type="InterPro" id="IPR036417">
    <property type="entry name" value="TMV-like_coat_sf"/>
</dbReference>
<keyword evidence="6" id="KW-0788">Thiol protease</keyword>
<keyword evidence="9" id="KW-1133">Transmembrane helix</keyword>
<evidence type="ECO:0000256" key="1">
    <source>
        <dbReference type="ARBA" id="ARBA00001848"/>
    </source>
</evidence>
<dbReference type="GO" id="GO:0019028">
    <property type="term" value="C:viral capsid"/>
    <property type="evidence" value="ECO:0007669"/>
    <property type="project" value="InterPro"/>
</dbReference>
<evidence type="ECO:0000256" key="8">
    <source>
        <dbReference type="SAM" id="MobiDB-lite"/>
    </source>
</evidence>
<feature type="active site" description="For helper component proteinase activity" evidence="7">
    <location>
        <position position="215"/>
    </location>
</feature>
<keyword evidence="5" id="KW-0378">Hydrolase</keyword>
<evidence type="ECO:0000256" key="4">
    <source>
        <dbReference type="ARBA" id="ARBA00022670"/>
    </source>
</evidence>
<dbReference type="Gene3D" id="1.20.120.70">
    <property type="entry name" value="Tobacco mosaic virus-like, coat protein"/>
    <property type="match status" value="1"/>
</dbReference>
<dbReference type="GO" id="GO:0004197">
    <property type="term" value="F:cysteine-type endopeptidase activity"/>
    <property type="evidence" value="ECO:0007669"/>
    <property type="project" value="InterPro"/>
</dbReference>
<comment type="catalytic activity">
    <reaction evidence="1">
        <text>Hydrolyzes a Gly-|-Gly bond at its own C-terminus, commonly in the sequence -Tyr-Xaa-Val-Gly-|-Gly, in the processing of the potyviral polyprotein.</text>
        <dbReference type="EC" id="3.4.22.45"/>
    </reaction>
</comment>
<dbReference type="Gene3D" id="3.90.70.150">
    <property type="entry name" value="Helper component proteinase"/>
    <property type="match status" value="1"/>
</dbReference>
<keyword evidence="9" id="KW-0472">Membrane</keyword>
<dbReference type="SUPFAM" id="SSF47195">
    <property type="entry name" value="TMV-like viral coat proteins"/>
    <property type="match status" value="1"/>
</dbReference>
<name>A0A385LT68_9POTY</name>
<dbReference type="EMBL" id="MH645043">
    <property type="protein sequence ID" value="AYA42715.1"/>
    <property type="molecule type" value="Genomic_RNA"/>
</dbReference>
<evidence type="ECO:0000259" key="10">
    <source>
        <dbReference type="PROSITE" id="PS51744"/>
    </source>
</evidence>
<dbReference type="PROSITE" id="PS51744">
    <property type="entry name" value="HC_PRO_CPD"/>
    <property type="match status" value="1"/>
</dbReference>
<dbReference type="InterPro" id="IPR042308">
    <property type="entry name" value="HC_PRO_CPD_sf"/>
</dbReference>
<feature type="transmembrane region" description="Helical" evidence="9">
    <location>
        <begin position="479"/>
        <end position="500"/>
    </location>
</feature>
<reference evidence="11" key="1">
    <citation type="submission" date="2018-07" db="EMBL/GenBank/DDBJ databases">
        <title>Complete sequence of wheat spindle streak mosaic virus.</title>
        <authorList>
            <person name="Sarah G."/>
            <person name="Viader V."/>
            <person name="Santoni S."/>
            <person name="David J."/>
            <person name="Ranwez V."/>
            <person name="Marie-Jeanne V."/>
        </authorList>
    </citation>
    <scope>NUCLEOTIDE SEQUENCE</scope>
    <source>
        <strain evidence="11">WSSMV_Center_2</strain>
    </source>
</reference>
<evidence type="ECO:0000256" key="6">
    <source>
        <dbReference type="ARBA" id="ARBA00022807"/>
    </source>
</evidence>
<proteinExistence type="inferred from homology"/>
<organism evidence="11">
    <name type="scientific">Wheat spindle streak mosaic virus</name>
    <dbReference type="NCBI Taxonomy" id="35285"/>
    <lineage>
        <taxon>Viruses</taxon>
        <taxon>Riboviria</taxon>
        <taxon>Orthornavirae</taxon>
        <taxon>Pisuviricota</taxon>
        <taxon>Stelpaviricetes</taxon>
        <taxon>Patatavirales</taxon>
        <taxon>Potyviridae</taxon>
        <taxon>Bymovirus</taxon>
        <taxon>Bymovirus tritici</taxon>
    </lineage>
</organism>
<dbReference type="InterPro" id="IPR031159">
    <property type="entry name" value="HC_PRO_CPD_dom"/>
</dbReference>
<evidence type="ECO:0000256" key="3">
    <source>
        <dbReference type="ARBA" id="ARBA00017447"/>
    </source>
</evidence>
<sequence length="906" mass="100656" precursor="true">MAASSSNFHHSEEDFGWPRRTPPDIAPVRDTLPQRIANAWGSIIVRHMLPLNEDVGLILGRDGLPSAHFDAYGGMLPTFVQSVGLPTNRLRMRSPITTEEASLCMDTSYAPWLYMTNSTHAYEATNLRPVQTFVAFNFTHGYCYLSLFVPLSFSIATSNIEAFSRFIEQLPDVLGAYPTLGTLLKVMLYLVRVFPEILDSPIPIISKRPGVAQFHVSDRRGLPPSWFTMMCGSVASFITLLLHNLDNALLDGVVGSDTYERSYESVYFYTNWIVAHDHWATSRFITLGEFYDCMSAAHRVDCSTVGGCSALYDLFANLGFINLVRRSKRFPMRANSIQGYYLNLSDDDIHNNLQAFLQILREISNGTNSNPDFEDVHMRLISMDSIPYNNPHACYTRNIFEDSNSLVWNYEFFRISEISQNARADREHLKRFTSASFQEFVKEASYNTYIIPTAVSASMPSQPTVEHEEPSVIAPPRNAWLQISIGIATAILGAIIFFFWKCFLRAKKIRFRGSDAFPWFHITHGGGPPFPPDIPPPGSPYSSPSRILPRTVVRDLSFNEDDDLLSVDLNEAGTRFNDIISMINRGDLRELQVAIPEHLSDLNLLQNSAHGSGFYTMVALYLATLNDAIVAYQERNDVSGATIQSLRTLELQLESRGILFNSAGTPTNFLHRNINASVGGAVVRITQSALLASGESFRTRMAATLDRVSSESSENRTPYDNRVFEMTTELFKAIAAALDADRNDVTPHLANAEALLQVYNNLFGTDYVSTSLLALRRELIIRSAEGRIGEAPVSSPTAADDELVKLSITKLDKEIELFQAQIDGQRRVAAITEASNLRENILQPINTVANIAMAGAFLRGGARSRLPGSPATTVPPPGTPFRPFTGRGHSLTSTSRSARFFGRSGA</sequence>
<evidence type="ECO:0000313" key="11">
    <source>
        <dbReference type="EMBL" id="AYA42715.1"/>
    </source>
</evidence>
<feature type="region of interest" description="Disordered" evidence="8">
    <location>
        <begin position="1"/>
        <end position="28"/>
    </location>
</feature>
<keyword evidence="9" id="KW-0812">Transmembrane</keyword>
<evidence type="ECO:0000256" key="7">
    <source>
        <dbReference type="PROSITE-ProRule" id="PRU01080"/>
    </source>
</evidence>
<dbReference type="Pfam" id="PF00851">
    <property type="entry name" value="Peptidase_C6"/>
    <property type="match status" value="1"/>
</dbReference>
<dbReference type="Pfam" id="PF00721">
    <property type="entry name" value="TMV_coat"/>
    <property type="match status" value="1"/>
</dbReference>
<feature type="domain" description="Peptidase C6" evidence="10">
    <location>
        <begin position="135"/>
        <end position="255"/>
    </location>
</feature>
<dbReference type="GO" id="GO:0006508">
    <property type="term" value="P:proteolysis"/>
    <property type="evidence" value="ECO:0007669"/>
    <property type="project" value="UniProtKB-KW"/>
</dbReference>
<evidence type="ECO:0000256" key="5">
    <source>
        <dbReference type="ARBA" id="ARBA00022801"/>
    </source>
</evidence>
<keyword evidence="4" id="KW-0645">Protease</keyword>